<comment type="caution">
    <text evidence="2">The sequence shown here is derived from an EMBL/GenBank/DDBJ whole genome shotgun (WGS) entry which is preliminary data.</text>
</comment>
<name>A0ABD5STG4_9EURY</name>
<feature type="transmembrane region" description="Helical" evidence="1">
    <location>
        <begin position="25"/>
        <end position="46"/>
    </location>
</feature>
<keyword evidence="1" id="KW-1133">Transmembrane helix</keyword>
<evidence type="ECO:0000313" key="2">
    <source>
        <dbReference type="EMBL" id="MFC6768439.1"/>
    </source>
</evidence>
<proteinExistence type="predicted"/>
<evidence type="ECO:0008006" key="4">
    <source>
        <dbReference type="Google" id="ProtNLM"/>
    </source>
</evidence>
<reference evidence="2 3" key="1">
    <citation type="journal article" date="2019" name="Int. J. Syst. Evol. Microbiol.">
        <title>The Global Catalogue of Microorganisms (GCM) 10K type strain sequencing project: providing services to taxonomists for standard genome sequencing and annotation.</title>
        <authorList>
            <consortium name="The Broad Institute Genomics Platform"/>
            <consortium name="The Broad Institute Genome Sequencing Center for Infectious Disease"/>
            <person name="Wu L."/>
            <person name="Ma J."/>
        </authorList>
    </citation>
    <scope>NUCLEOTIDE SEQUENCE [LARGE SCALE GENOMIC DNA]</scope>
    <source>
        <strain evidence="2 3">LMG 29247</strain>
    </source>
</reference>
<dbReference type="EMBL" id="JBHSWV010000554">
    <property type="protein sequence ID" value="MFC6768439.1"/>
    <property type="molecule type" value="Genomic_DNA"/>
</dbReference>
<keyword evidence="1" id="KW-0812">Transmembrane</keyword>
<keyword evidence="1" id="KW-0472">Membrane</keyword>
<feature type="transmembrane region" description="Helical" evidence="1">
    <location>
        <begin position="58"/>
        <end position="84"/>
    </location>
</feature>
<dbReference type="AlphaFoldDB" id="A0ABD5STG4"/>
<protein>
    <recommendedName>
        <fullName evidence="4">Cardiolipin synthase N-terminal domain-containing protein</fullName>
    </recommendedName>
</protein>
<dbReference type="RefSeq" id="WP_273741220.1">
    <property type="nucleotide sequence ID" value="NZ_JAQIVI010000554.1"/>
</dbReference>
<dbReference type="Proteomes" id="UP001596383">
    <property type="component" value="Unassembled WGS sequence"/>
</dbReference>
<gene>
    <name evidence="2" type="ORF">ACFQE6_26565</name>
</gene>
<accession>A0ABD5STG4</accession>
<keyword evidence="3" id="KW-1185">Reference proteome</keyword>
<evidence type="ECO:0000313" key="3">
    <source>
        <dbReference type="Proteomes" id="UP001596383"/>
    </source>
</evidence>
<evidence type="ECO:0000256" key="1">
    <source>
        <dbReference type="SAM" id="Phobius"/>
    </source>
</evidence>
<organism evidence="2 3">
    <name type="scientific">Natrinema soli</name>
    <dbReference type="NCBI Taxonomy" id="1930624"/>
    <lineage>
        <taxon>Archaea</taxon>
        <taxon>Methanobacteriati</taxon>
        <taxon>Methanobacteriota</taxon>
        <taxon>Stenosarchaea group</taxon>
        <taxon>Halobacteria</taxon>
        <taxon>Halobacteriales</taxon>
        <taxon>Natrialbaceae</taxon>
        <taxon>Natrinema</taxon>
    </lineage>
</organism>
<sequence>MLQFALLPLQAGGEAADLDPTTILIATVIGLIIGLLIAAGAGYWVYKDASKRENNELMWAIGIAALLFLFFPVGIVALIVYVVLRGEKTDSEPMASEATGGEW</sequence>